<evidence type="ECO:0000256" key="4">
    <source>
        <dbReference type="RuleBase" id="RU003718"/>
    </source>
</evidence>
<evidence type="ECO:0000313" key="7">
    <source>
        <dbReference type="EMBL" id="AHX56919.1"/>
    </source>
</evidence>
<evidence type="ECO:0000256" key="3">
    <source>
        <dbReference type="ARBA" id="ARBA00022679"/>
    </source>
</evidence>
<dbReference type="CDD" id="cd03784">
    <property type="entry name" value="GT1_Gtf-like"/>
    <property type="match status" value="1"/>
</dbReference>
<keyword evidence="6" id="KW-0732">Signal</keyword>
<dbReference type="PROSITE" id="PS00375">
    <property type="entry name" value="UDPGT"/>
    <property type="match status" value="1"/>
</dbReference>
<dbReference type="SUPFAM" id="SSF53756">
    <property type="entry name" value="UDP-Glycosyltransferase/glycogen phosphorylase"/>
    <property type="match status" value="1"/>
</dbReference>
<dbReference type="InterPro" id="IPR050271">
    <property type="entry name" value="UDP-glycosyltransferase"/>
</dbReference>
<comment type="similarity">
    <text evidence="1 4">Belongs to the UDP-glycosyltransferase family.</text>
</comment>
<keyword evidence="5" id="KW-0812">Transmembrane</keyword>
<feature type="transmembrane region" description="Helical" evidence="5">
    <location>
        <begin position="506"/>
        <end position="531"/>
    </location>
</feature>
<dbReference type="OrthoDB" id="5835829at2759"/>
<dbReference type="FunFam" id="3.40.50.2000:FF:000021">
    <property type="entry name" value="UDP-glucuronosyltransferase"/>
    <property type="match status" value="1"/>
</dbReference>
<gene>
    <name evidence="7" type="primary">UGT208A2</name>
</gene>
<reference evidence="7" key="1">
    <citation type="journal article" date="2014" name="Insect Biochem. Mol. Biol.">
        <title>Bacterial origin of a diverse family of UDP-glycosyltransferase genes in the Tetranychus urticae genome.</title>
        <authorList>
            <person name="Ahn S.J."/>
            <person name="Dermauw W."/>
            <person name="Wybouw N."/>
            <person name="Heckel D.G."/>
            <person name="Van Leeuwen T."/>
        </authorList>
    </citation>
    <scope>NUCLEOTIDE SEQUENCE</scope>
</reference>
<sequence length="543" mass="61867">MFVPGIAECILLVLTIICSGAAHKILVLTPITTPSHSNVFKPLVAELADRGHFVTYWNGLLPSDKSDKSSSVMKSNQTTVANSSNLQLLTSPNLVRLNSQHEIDFNDRDSPFRLLFRMPGTLEKYCKAIYEDPVFHWLMNSKERYDLIILDGFSNDCTLLLAEVFDVPFIYLNCFPPTPWLLYAIGSPLAMDHFPNPAGTRDKMDLWQRTFNVVTGLGGLFIYNWHILPTIDRVASRVLGKHNLTPILDIQSLRLSLLMTNTHFSINFQFPTSPAVVEVDGLHLGGKLKRLSKDLVSFLDGSGDAGFIIVSFGSMLRGDGLPKDFRRLFLSVFARLPQRVVWKWENQSKLGESEELIPSNVKTISWLPQEELLSHRNARLFISHGGLLSKQETIFNGVPAIFLPVWADQPINAQKAEDDGYAIRLCWDELTEDILYDAIQAILTNPRYAKRMQHVSALMQDQIDKPMDRAIYWIKYVIRHQGAPHLRNASRDLMLPQRALLDVMCIFFIFTSSMIYVIYRLCLFCSALYRWKDMMIGLHKKDD</sequence>
<organism evidence="7">
    <name type="scientific">Daphnia pulex</name>
    <name type="common">Water flea</name>
    <dbReference type="NCBI Taxonomy" id="6669"/>
    <lineage>
        <taxon>Eukaryota</taxon>
        <taxon>Metazoa</taxon>
        <taxon>Ecdysozoa</taxon>
        <taxon>Arthropoda</taxon>
        <taxon>Crustacea</taxon>
        <taxon>Branchiopoda</taxon>
        <taxon>Diplostraca</taxon>
        <taxon>Cladocera</taxon>
        <taxon>Anomopoda</taxon>
        <taxon>Daphniidae</taxon>
        <taxon>Daphnia</taxon>
    </lineage>
</organism>
<reference evidence="7" key="2">
    <citation type="submission" date="2014-03" db="EMBL/GenBank/DDBJ databases">
        <authorList>
            <person name="Ahn S.-J."/>
            <person name="Dermauw W."/>
            <person name="Wybouw N."/>
            <person name="Heckel D.G."/>
            <person name="Van Leeuwen T."/>
        </authorList>
    </citation>
    <scope>NUCLEOTIDE SEQUENCE</scope>
</reference>
<accession>A0A023R7K6</accession>
<evidence type="ECO:0000256" key="1">
    <source>
        <dbReference type="ARBA" id="ARBA00009995"/>
    </source>
</evidence>
<name>A0A023R7K6_DAPPU</name>
<keyword evidence="5" id="KW-0472">Membrane</keyword>
<dbReference type="InterPro" id="IPR002213">
    <property type="entry name" value="UDP_glucos_trans"/>
</dbReference>
<dbReference type="Gene3D" id="3.40.50.2000">
    <property type="entry name" value="Glycogen Phosphorylase B"/>
    <property type="match status" value="2"/>
</dbReference>
<dbReference type="InterPro" id="IPR035595">
    <property type="entry name" value="UDP_glycos_trans_CS"/>
</dbReference>
<dbReference type="GO" id="GO:0008194">
    <property type="term" value="F:UDP-glycosyltransferase activity"/>
    <property type="evidence" value="ECO:0007669"/>
    <property type="project" value="InterPro"/>
</dbReference>
<evidence type="ECO:0000256" key="2">
    <source>
        <dbReference type="ARBA" id="ARBA00022676"/>
    </source>
</evidence>
<dbReference type="AlphaFoldDB" id="A0A023R7K6"/>
<dbReference type="PANTHER" id="PTHR48043">
    <property type="entry name" value="EG:EG0003.4 PROTEIN-RELATED"/>
    <property type="match status" value="1"/>
</dbReference>
<dbReference type="EMBL" id="KJ584792">
    <property type="protein sequence ID" value="AHX56919.1"/>
    <property type="molecule type" value="mRNA"/>
</dbReference>
<keyword evidence="5" id="KW-1133">Transmembrane helix</keyword>
<feature type="signal peptide" evidence="6">
    <location>
        <begin position="1"/>
        <end position="22"/>
    </location>
</feature>
<evidence type="ECO:0000256" key="6">
    <source>
        <dbReference type="SAM" id="SignalP"/>
    </source>
</evidence>
<keyword evidence="3 4" id="KW-0808">Transferase</keyword>
<protein>
    <submittedName>
        <fullName evidence="7">UDP-glycosyltransferase 208A2</fullName>
    </submittedName>
</protein>
<dbReference type="Pfam" id="PF00201">
    <property type="entry name" value="UDPGT"/>
    <property type="match status" value="1"/>
</dbReference>
<evidence type="ECO:0000256" key="5">
    <source>
        <dbReference type="SAM" id="Phobius"/>
    </source>
</evidence>
<proteinExistence type="evidence at transcript level"/>
<feature type="chain" id="PRO_5001523856" evidence="6">
    <location>
        <begin position="23"/>
        <end position="543"/>
    </location>
</feature>
<keyword evidence="2 4" id="KW-0328">Glycosyltransferase</keyword>
<dbReference type="PANTHER" id="PTHR48043:SF159">
    <property type="entry name" value="EG:EG0003.4 PROTEIN-RELATED"/>
    <property type="match status" value="1"/>
</dbReference>